<dbReference type="AlphaFoldDB" id="A0A401W7S1"/>
<dbReference type="NCBIfam" id="NF041022">
    <property type="entry name" value="rodlin_AB"/>
    <property type="match status" value="1"/>
</dbReference>
<evidence type="ECO:0000313" key="3">
    <source>
        <dbReference type="Proteomes" id="UP000286746"/>
    </source>
</evidence>
<dbReference type="InterPro" id="IPR047736">
    <property type="entry name" value="RdlA/B-like"/>
</dbReference>
<dbReference type="Pfam" id="PF25848">
    <property type="entry name" value="Rodlin"/>
    <property type="match status" value="1"/>
</dbReference>
<dbReference type="EMBL" id="BHZD01000001">
    <property type="protein sequence ID" value="GCD45312.1"/>
    <property type="molecule type" value="Genomic_DNA"/>
</dbReference>
<proteinExistence type="predicted"/>
<keyword evidence="3" id="KW-1185">Reference proteome</keyword>
<evidence type="ECO:0000256" key="1">
    <source>
        <dbReference type="SAM" id="SignalP"/>
    </source>
</evidence>
<evidence type="ECO:0008006" key="4">
    <source>
        <dbReference type="Google" id="ProtNLM"/>
    </source>
</evidence>
<accession>A0A401W7S1</accession>
<reference evidence="2 3" key="1">
    <citation type="submission" date="2018-11" db="EMBL/GenBank/DDBJ databases">
        <title>Whole genome sequence of Streptomyces paromomycinus NBRC 15454(T).</title>
        <authorList>
            <person name="Komaki H."/>
            <person name="Tamura T."/>
        </authorList>
    </citation>
    <scope>NUCLEOTIDE SEQUENCE [LARGE SCALE GENOMIC DNA]</scope>
    <source>
        <strain evidence="2 3">NBRC 15454</strain>
    </source>
</reference>
<feature type="signal peptide" evidence="1">
    <location>
        <begin position="1"/>
        <end position="21"/>
    </location>
</feature>
<dbReference type="RefSeq" id="WP_125055926.1">
    <property type="nucleotide sequence ID" value="NZ_BHZD01000001.1"/>
</dbReference>
<keyword evidence="1" id="KW-0732">Signal</keyword>
<organism evidence="2 3">
    <name type="scientific">Streptomyces paromomycinus</name>
    <name type="common">Streptomyces rimosus subsp. paromomycinus</name>
    <dbReference type="NCBI Taxonomy" id="92743"/>
    <lineage>
        <taxon>Bacteria</taxon>
        <taxon>Bacillati</taxon>
        <taxon>Actinomycetota</taxon>
        <taxon>Actinomycetes</taxon>
        <taxon>Kitasatosporales</taxon>
        <taxon>Streptomycetaceae</taxon>
        <taxon>Streptomyces</taxon>
    </lineage>
</organism>
<evidence type="ECO:0000313" key="2">
    <source>
        <dbReference type="EMBL" id="GCD45312.1"/>
    </source>
</evidence>
<dbReference type="Proteomes" id="UP000286746">
    <property type="component" value="Unassembled WGS sequence"/>
</dbReference>
<gene>
    <name evidence="2" type="ORF">GKJPGBOP_05036</name>
</gene>
<protein>
    <recommendedName>
        <fullName evidence="4">RdlA protein</fullName>
    </recommendedName>
</protein>
<comment type="caution">
    <text evidence="2">The sequence shown here is derived from an EMBL/GenBank/DDBJ whole genome shotgun (WGS) entry which is preliminary data.</text>
</comment>
<sequence>MINKALATVATAASIAGIAAATAPEAAAVGDHRKVTTVNGNGAAQTYGNFSTMGNMSPQFALIQGSFNKPCIAIPVENVQNIVGLVNVGVQDLLSSDQKQQCVENSTQVQGDGPLSHLIDKLPVLSQNGTNNQ</sequence>
<feature type="chain" id="PRO_5039675583" description="RdlA protein" evidence="1">
    <location>
        <begin position="22"/>
        <end position="133"/>
    </location>
</feature>
<name>A0A401W7S1_STREY</name>